<keyword evidence="9" id="KW-0560">Oxidoreductase</keyword>
<feature type="transmembrane region" description="Helical" evidence="15">
    <location>
        <begin position="909"/>
        <end position="933"/>
    </location>
</feature>
<dbReference type="Pfam" id="PF15009">
    <property type="entry name" value="STING_LBD"/>
    <property type="match status" value="1"/>
</dbReference>
<dbReference type="Gene3D" id="3.40.50.720">
    <property type="entry name" value="NAD(P)-binding Rossmann-like Domain"/>
    <property type="match status" value="1"/>
</dbReference>
<dbReference type="PANTHER" id="PTHR10836">
    <property type="entry name" value="GLYCERALDEHYDE 3-PHOSPHATE DEHYDROGENASE"/>
    <property type="match status" value="1"/>
</dbReference>
<dbReference type="GO" id="GO:0004365">
    <property type="term" value="F:glyceraldehyde-3-phosphate dehydrogenase (NAD+) (phosphorylating) activity"/>
    <property type="evidence" value="ECO:0007669"/>
    <property type="project" value="UniProtKB-EC"/>
</dbReference>
<dbReference type="GO" id="GO:0016020">
    <property type="term" value="C:membrane"/>
    <property type="evidence" value="ECO:0007669"/>
    <property type="project" value="UniProtKB-SubCell"/>
</dbReference>
<dbReference type="SUPFAM" id="SSF53850">
    <property type="entry name" value="Periplasmic binding protein-like II"/>
    <property type="match status" value="1"/>
</dbReference>
<evidence type="ECO:0000256" key="9">
    <source>
        <dbReference type="ARBA" id="ARBA00023002"/>
    </source>
</evidence>
<dbReference type="PRINTS" id="PR00078">
    <property type="entry name" value="G3PDHDRGNASE"/>
</dbReference>
<feature type="domain" description="Glyceraldehyde 3-phosphate dehydrogenase NAD(P) binding" evidence="16">
    <location>
        <begin position="190"/>
        <end position="337"/>
    </location>
</feature>
<dbReference type="Gene3D" id="3.30.360.10">
    <property type="entry name" value="Dihydrodipicolinate Reductase, domain 2"/>
    <property type="match status" value="1"/>
</dbReference>
<accession>A0A8J6HIR4</accession>
<dbReference type="SUPFAM" id="SSF81338">
    <property type="entry name" value="Aquaporin-like"/>
    <property type="match status" value="1"/>
</dbReference>
<dbReference type="InterPro" id="IPR006424">
    <property type="entry name" value="Glyceraldehyde-3-P_DH_1"/>
</dbReference>
<dbReference type="CDD" id="cd18126">
    <property type="entry name" value="GAPDH_I_C"/>
    <property type="match status" value="1"/>
</dbReference>
<evidence type="ECO:0000256" key="1">
    <source>
        <dbReference type="ARBA" id="ARBA00004141"/>
    </source>
</evidence>
<dbReference type="PROSITE" id="PS00071">
    <property type="entry name" value="GAPDH"/>
    <property type="match status" value="1"/>
</dbReference>
<dbReference type="FunFam" id="3.40.50.720:FF:000266">
    <property type="entry name" value="Glyceraldehyde-3-phosphate dehydrogenase"/>
    <property type="match status" value="1"/>
</dbReference>
<evidence type="ECO:0000256" key="11">
    <source>
        <dbReference type="ARBA" id="ARBA00023136"/>
    </source>
</evidence>
<evidence type="ECO:0000256" key="7">
    <source>
        <dbReference type="ARBA" id="ARBA00022692"/>
    </source>
</evidence>
<dbReference type="GO" id="GO:0006006">
    <property type="term" value="P:glucose metabolic process"/>
    <property type="evidence" value="ECO:0007669"/>
    <property type="project" value="InterPro"/>
</dbReference>
<dbReference type="NCBIfam" id="TIGR01534">
    <property type="entry name" value="GAPDH-I"/>
    <property type="match status" value="1"/>
</dbReference>
<evidence type="ECO:0000256" key="14">
    <source>
        <dbReference type="RuleBase" id="RU000397"/>
    </source>
</evidence>
<evidence type="ECO:0000259" key="16">
    <source>
        <dbReference type="SMART" id="SM00846"/>
    </source>
</evidence>
<evidence type="ECO:0000256" key="5">
    <source>
        <dbReference type="ARBA" id="ARBA00011881"/>
    </source>
</evidence>
<evidence type="ECO:0000256" key="4">
    <source>
        <dbReference type="ARBA" id="ARBA00008685"/>
    </source>
</evidence>
<name>A0A8J6HIR4_TENMO</name>
<feature type="transmembrane region" description="Helical" evidence="15">
    <location>
        <begin position="1421"/>
        <end position="1439"/>
    </location>
</feature>
<evidence type="ECO:0000313" key="18">
    <source>
        <dbReference type="Proteomes" id="UP000719412"/>
    </source>
</evidence>
<dbReference type="InterPro" id="IPR020830">
    <property type="entry name" value="GlycerAld_3-P_DH_AS"/>
</dbReference>
<proteinExistence type="inferred from homology"/>
<dbReference type="InterPro" id="IPR020828">
    <property type="entry name" value="GlycerAld_3-P_DH_NAD(P)-bd"/>
</dbReference>
<feature type="transmembrane region" description="Helical" evidence="15">
    <location>
        <begin position="846"/>
        <end position="865"/>
    </location>
</feature>
<dbReference type="Gene3D" id="3.40.50.12100">
    <property type="entry name" value="Stimulator of interferon genes protein"/>
    <property type="match status" value="1"/>
</dbReference>
<reference evidence="17" key="2">
    <citation type="submission" date="2021-08" db="EMBL/GenBank/DDBJ databases">
        <authorList>
            <person name="Eriksson T."/>
        </authorList>
    </citation>
    <scope>NUCLEOTIDE SEQUENCE</scope>
    <source>
        <strain evidence="17">Stoneville</strain>
        <tissue evidence="17">Whole head</tissue>
    </source>
</reference>
<dbReference type="GO" id="GO:0019682">
    <property type="term" value="P:glyceraldehyde-3-phosphate metabolic process"/>
    <property type="evidence" value="ECO:0007669"/>
    <property type="project" value="UniProtKB-ARBA"/>
</dbReference>
<evidence type="ECO:0000256" key="10">
    <source>
        <dbReference type="ARBA" id="ARBA00023027"/>
    </source>
</evidence>
<evidence type="ECO:0000256" key="13">
    <source>
        <dbReference type="ARBA" id="ARBA00047698"/>
    </source>
</evidence>
<feature type="transmembrane region" description="Helical" evidence="15">
    <location>
        <begin position="1376"/>
        <end position="1401"/>
    </location>
</feature>
<comment type="subunit">
    <text evidence="5">Homotetramer.</text>
</comment>
<dbReference type="EC" id="1.2.1.12" evidence="6"/>
<dbReference type="InterPro" id="IPR055432">
    <property type="entry name" value="STING_LBD"/>
</dbReference>
<dbReference type="InterPro" id="IPR036291">
    <property type="entry name" value="NAD(P)-bd_dom_sf"/>
</dbReference>
<dbReference type="FunFam" id="3.30.360.10:FF:000001">
    <property type="entry name" value="Glyceraldehyde-3-phosphate dehydrogenase"/>
    <property type="match status" value="1"/>
</dbReference>
<dbReference type="Pfam" id="PF00044">
    <property type="entry name" value="Gp_dh_N"/>
    <property type="match status" value="1"/>
</dbReference>
<comment type="caution">
    <text evidence="17">The sequence shown here is derived from an EMBL/GenBank/DDBJ whole genome shotgun (WGS) entry which is preliminary data.</text>
</comment>
<comment type="pathway">
    <text evidence="2">Carbohydrate degradation; glycolysis; pyruvate from D-glyceraldehyde 3-phosphate: step 1/5.</text>
</comment>
<dbReference type="GO" id="GO:0005829">
    <property type="term" value="C:cytosol"/>
    <property type="evidence" value="ECO:0007669"/>
    <property type="project" value="TreeGrafter"/>
</dbReference>
<feature type="transmembrane region" description="Helical" evidence="15">
    <location>
        <begin position="1258"/>
        <end position="1275"/>
    </location>
</feature>
<dbReference type="Gene3D" id="1.10.287.70">
    <property type="match status" value="1"/>
</dbReference>
<dbReference type="EMBL" id="JABDTM020023854">
    <property type="protein sequence ID" value="KAH0814841.1"/>
    <property type="molecule type" value="Genomic_DNA"/>
</dbReference>
<keyword evidence="10" id="KW-0520">NAD</keyword>
<dbReference type="GO" id="GO:0051287">
    <property type="term" value="F:NAD binding"/>
    <property type="evidence" value="ECO:0007669"/>
    <property type="project" value="InterPro"/>
</dbReference>
<dbReference type="Pfam" id="PF24061">
    <property type="entry name" value="LBD_receptor"/>
    <property type="match status" value="1"/>
</dbReference>
<dbReference type="Gene3D" id="3.40.190.10">
    <property type="entry name" value="Periplasmic binding protein-like II"/>
    <property type="match status" value="1"/>
</dbReference>
<evidence type="ECO:0000256" key="15">
    <source>
        <dbReference type="SAM" id="Phobius"/>
    </source>
</evidence>
<reference evidence="17" key="1">
    <citation type="journal article" date="2020" name="J Insects Food Feed">
        <title>The yellow mealworm (Tenebrio molitor) genome: a resource for the emerging insects as food and feed industry.</title>
        <authorList>
            <person name="Eriksson T."/>
            <person name="Andere A."/>
            <person name="Kelstrup H."/>
            <person name="Emery V."/>
            <person name="Picard C."/>
        </authorList>
    </citation>
    <scope>NUCLEOTIDE SEQUENCE</scope>
    <source>
        <strain evidence="17">Stoneville</strain>
        <tissue evidence="17">Whole head</tissue>
    </source>
</reference>
<dbReference type="InterPro" id="IPR020829">
    <property type="entry name" value="GlycerAld_3-P_DH_cat"/>
</dbReference>
<comment type="similarity">
    <text evidence="3 14">Belongs to the glyceraldehyde-3-phosphate dehydrogenase family.</text>
</comment>
<dbReference type="InterPro" id="IPR001320">
    <property type="entry name" value="Iontro_rcpt_C"/>
</dbReference>
<dbReference type="InterPro" id="IPR023271">
    <property type="entry name" value="Aquaporin-like"/>
</dbReference>
<dbReference type="PANTHER" id="PTHR10836:SF76">
    <property type="entry name" value="GLYCERALDEHYDE-3-PHOSPHATE DEHYDROGENASE-RELATED"/>
    <property type="match status" value="1"/>
</dbReference>
<dbReference type="InterPro" id="IPR020831">
    <property type="entry name" value="GlycerAld/Erythrose_P_DH"/>
</dbReference>
<dbReference type="Proteomes" id="UP000719412">
    <property type="component" value="Unassembled WGS sequence"/>
</dbReference>
<dbReference type="Pfam" id="PF02800">
    <property type="entry name" value="Gp_dh_C"/>
    <property type="match status" value="1"/>
</dbReference>
<dbReference type="InterPro" id="IPR056198">
    <property type="entry name" value="LBD_receptor"/>
</dbReference>
<keyword evidence="12" id="KW-0324">Glycolysis</keyword>
<dbReference type="UniPathway" id="UPA00109">
    <property type="reaction ID" value="UER00184"/>
</dbReference>
<protein>
    <recommendedName>
        <fullName evidence="6">glyceraldehyde-3-phosphate dehydrogenase (phosphorylating)</fullName>
        <ecNumber evidence="6">1.2.1.12</ecNumber>
    </recommendedName>
</protein>
<comment type="similarity">
    <text evidence="4">Belongs to the glutamate-gated ion channel (TC 1.A.10.1) family.</text>
</comment>
<dbReference type="SUPFAM" id="SSF51735">
    <property type="entry name" value="NAD(P)-binding Rossmann-fold domains"/>
    <property type="match status" value="1"/>
</dbReference>
<keyword evidence="11 15" id="KW-0472">Membrane</keyword>
<organism evidence="17 18">
    <name type="scientific">Tenebrio molitor</name>
    <name type="common">Yellow mealworm beetle</name>
    <dbReference type="NCBI Taxonomy" id="7067"/>
    <lineage>
        <taxon>Eukaryota</taxon>
        <taxon>Metazoa</taxon>
        <taxon>Ecdysozoa</taxon>
        <taxon>Arthropoda</taxon>
        <taxon>Hexapoda</taxon>
        <taxon>Insecta</taxon>
        <taxon>Pterygota</taxon>
        <taxon>Neoptera</taxon>
        <taxon>Endopterygota</taxon>
        <taxon>Coleoptera</taxon>
        <taxon>Polyphaga</taxon>
        <taxon>Cucujiformia</taxon>
        <taxon>Tenebrionidae</taxon>
        <taxon>Tenebrio</taxon>
    </lineage>
</organism>
<dbReference type="GO" id="GO:0050661">
    <property type="term" value="F:NADP binding"/>
    <property type="evidence" value="ECO:0007669"/>
    <property type="project" value="InterPro"/>
</dbReference>
<dbReference type="GO" id="GO:0006096">
    <property type="term" value="P:glycolytic process"/>
    <property type="evidence" value="ECO:0007669"/>
    <property type="project" value="UniProtKB-UniPathway"/>
</dbReference>
<dbReference type="CDD" id="cd05214">
    <property type="entry name" value="GAPDH_I_N"/>
    <property type="match status" value="1"/>
</dbReference>
<evidence type="ECO:0000313" key="17">
    <source>
        <dbReference type="EMBL" id="KAH0814841.1"/>
    </source>
</evidence>
<keyword evidence="8 15" id="KW-1133">Transmembrane helix</keyword>
<dbReference type="SUPFAM" id="SSF55347">
    <property type="entry name" value="Glyceraldehyde-3-phosphate dehydrogenase-like, C-terminal domain"/>
    <property type="match status" value="1"/>
</dbReference>
<feature type="transmembrane region" description="Helical" evidence="15">
    <location>
        <begin position="1160"/>
        <end position="1182"/>
    </location>
</feature>
<dbReference type="GO" id="GO:0015276">
    <property type="term" value="F:ligand-gated monoatomic ion channel activity"/>
    <property type="evidence" value="ECO:0007669"/>
    <property type="project" value="InterPro"/>
</dbReference>
<evidence type="ECO:0000256" key="12">
    <source>
        <dbReference type="ARBA" id="ARBA00023152"/>
    </source>
</evidence>
<keyword evidence="18" id="KW-1185">Reference proteome</keyword>
<evidence type="ECO:0000256" key="3">
    <source>
        <dbReference type="ARBA" id="ARBA00007406"/>
    </source>
</evidence>
<dbReference type="InterPro" id="IPR038623">
    <property type="entry name" value="STING_C_sf"/>
</dbReference>
<evidence type="ECO:0000256" key="6">
    <source>
        <dbReference type="ARBA" id="ARBA00013119"/>
    </source>
</evidence>
<comment type="subcellular location">
    <subcellularLocation>
        <location evidence="1">Membrane</location>
        <topology evidence="1">Multi-pass membrane protein</topology>
    </subcellularLocation>
</comment>
<feature type="transmembrane region" description="Helical" evidence="15">
    <location>
        <begin position="1102"/>
        <end position="1126"/>
    </location>
</feature>
<dbReference type="Pfam" id="PF00060">
    <property type="entry name" value="Lig_chan"/>
    <property type="match status" value="1"/>
</dbReference>
<sequence>MYMKHGEVPHRLWYDLGVVSLTSSLLSALVLQRNANLKCGPLYNSLWIENSNGLDYGSGMAHSFFHGYLKLIIPKTGTKEKHLEEVMKDYEDTHGVKLVFHKLFILIPKSLYCPVSLKNDEISPSIEESTSLEEKVMTVAGVQNRVYKNSVYKIKSDDGRKVYVCAEYATPLKTFKDVVNFNGEHSTKMAKIGINGFGRIGRLVLRTSLERGASVVAVNDPFIGLDYMVYLFKYDSTHGRFKGEVKAEGGQLVVNGHKISVFCERDPKIIPWGKVGADYVVESTGVFTTIEKASAHIEGGAKKVIISAPSADAPMYVCGVNLDAYDPSAKVISNASCTTNCLAPLAKVIHDNFEIVEGLMTTVHATTATQKTVDGPSGKLWRDGRGAGQNIIPAATGAAKAVGKVIPSLNGKLTGMAFRVPVPNVSVVDLTVRLGKPASYEDIKAKIKAASEGPLKGILGYTEEEVVSTDFVGDTHSSIFDAAAGIQLSPTFVKLISWYDNEYGYSSRVVDLINLSRPDLNPTGPVHESYAVNCLQELATKQFKYIDVQGLQSTIDVDVQLLTIMTTANMTSPAYEIQRNLIKRLNTLLRFNIEVIDDDRREFGVELVTSFYLLVVDGVAAFERKLEVLTQLNSYNSNALFLVYYSNLEKDPKSAASLILEELWEKSINNAIVLVPVSLREFDLYSMRFDLKPSHHCLDSAGVRNLDRCIDGVMKTSKKYYEIKAGKSFKNCTLDVVANKIDPFVISESDGFEISLIKQIGETLNVFFNVTLTGEDSWGMKDEDGRWTDGLGRVYDDDCLGVGNFYVVPEYGKDFSFTNPHFVSDLVWVVPVAQYVPKWRVLTVIFSWYLWILCLVLILTCAGLLKFTSSLSTKESRSYKHFGDDLLVAFQVIITVVAAKPPRSDWTRVVFVALAVFSIVISSVYTSSLINFLTRPQREHQVDSIEGVLNKGWDIGGLPVYESIFNVTEDERSMRIFEIFQSNTSLHVWMTSVANDRDTCTISSDFFINYMLAQQDEVLTDDNGKPKIYILEDKIFSYSVVIVTKSGFPFLDRINHVIGLMSTFGLVKAMALKYTRALDKINAMRDDDNFVQPLSLDHLQGAFSILFMGYSFGFLFFLIEAAIVLIKTKLPSIMAASFARKVSRFFKRMGLVGYSKRRNIFGVHPLLVSTTYILLALFWATLTRKIVNALLGDNIFKRMILEFIATLELCAACFELIVGKLCTVFGLSRLDQSPIVIPVLRPGPRSTLNYRSTVADNWGIWAYALYLFLLTIWWSKNWDTATACPYSPVEEILEGAQDVSNAALLIFSQILGALVTFRYVQILWAMELVETHRSKAFEECVADLQVHVIAGAIIEATGTCLCRLTSKFLSDTNAKFGNILDAFFATMMVVAAFNFSGGYYNPALATSLKLGCEGNTFVEHLIVYWIGATIGSVLSVLIFKSASVQDYMKNLKAKTD</sequence>
<keyword evidence="7 15" id="KW-0812">Transmembrane</keyword>
<comment type="catalytic activity">
    <reaction evidence="13">
        <text>D-glyceraldehyde 3-phosphate + phosphate + NAD(+) = (2R)-3-phospho-glyceroyl phosphate + NADH + H(+)</text>
        <dbReference type="Rhea" id="RHEA:10300"/>
        <dbReference type="ChEBI" id="CHEBI:15378"/>
        <dbReference type="ChEBI" id="CHEBI:43474"/>
        <dbReference type="ChEBI" id="CHEBI:57540"/>
        <dbReference type="ChEBI" id="CHEBI:57604"/>
        <dbReference type="ChEBI" id="CHEBI:57945"/>
        <dbReference type="ChEBI" id="CHEBI:59776"/>
        <dbReference type="EC" id="1.2.1.12"/>
    </reaction>
</comment>
<dbReference type="SMART" id="SM00846">
    <property type="entry name" value="Gp_dh_N"/>
    <property type="match status" value="1"/>
</dbReference>
<evidence type="ECO:0000256" key="8">
    <source>
        <dbReference type="ARBA" id="ARBA00022989"/>
    </source>
</evidence>
<evidence type="ECO:0000256" key="2">
    <source>
        <dbReference type="ARBA" id="ARBA00004869"/>
    </source>
</evidence>
<gene>
    <name evidence="17" type="ORF">GEV33_007948</name>
</gene>
<dbReference type="Gene3D" id="1.20.1080.10">
    <property type="entry name" value="Glycerol uptake facilitator protein"/>
    <property type="match status" value="1"/>
</dbReference>